<keyword evidence="2" id="KW-0614">Plasmid</keyword>
<dbReference type="OrthoDB" id="7584332at2"/>
<evidence type="ECO:0008006" key="4">
    <source>
        <dbReference type="Google" id="ProtNLM"/>
    </source>
</evidence>
<evidence type="ECO:0000313" key="2">
    <source>
        <dbReference type="EMBL" id="AYJ84645.1"/>
    </source>
</evidence>
<dbReference type="AlphaFoldDB" id="A0A494THK1"/>
<dbReference type="KEGG" id="spha:D3Y57_00645"/>
<dbReference type="GeneID" id="39491090"/>
<sequence>MKKNPSILLALGLLILAVGAVLSFSSGPPKAGSAIAAQCRERMKSQGAEMVAKCDEAAFATAMTATDATAAARAISAANNSEIGSNSLAMFLIGIGSVFAALGGLMLWKQKVDAR</sequence>
<keyword evidence="1" id="KW-1133">Transmembrane helix</keyword>
<feature type="transmembrane region" description="Helical" evidence="1">
    <location>
        <begin position="88"/>
        <end position="108"/>
    </location>
</feature>
<name>A0A494THK1_SPHPE</name>
<protein>
    <recommendedName>
        <fullName evidence="4">PDGLE domain-containing protein</fullName>
    </recommendedName>
</protein>
<dbReference type="RefSeq" id="WP_121150410.1">
    <property type="nucleotide sequence ID" value="NZ_CP032827.1"/>
</dbReference>
<reference evidence="2 3" key="1">
    <citation type="submission" date="2018-09" db="EMBL/GenBank/DDBJ databases">
        <title>Sphingomonas peninsula sp. nov., isolated from fildes peninsula, Antarctic soil.</title>
        <authorList>
            <person name="Yingchao G."/>
        </authorList>
    </citation>
    <scope>NUCLEOTIDE SEQUENCE [LARGE SCALE GENOMIC DNA]</scope>
    <source>
        <strain evidence="2 3">YZ-8</strain>
        <plasmid evidence="2 3">unnamed2</plasmid>
    </source>
</reference>
<evidence type="ECO:0000256" key="1">
    <source>
        <dbReference type="SAM" id="Phobius"/>
    </source>
</evidence>
<dbReference type="EMBL" id="CP032827">
    <property type="protein sequence ID" value="AYJ84645.1"/>
    <property type="molecule type" value="Genomic_DNA"/>
</dbReference>
<gene>
    <name evidence="2" type="ORF">D3Y57_00645</name>
</gene>
<organism evidence="2 3">
    <name type="scientific">Sphingomonas paeninsulae</name>
    <dbReference type="NCBI Taxonomy" id="2319844"/>
    <lineage>
        <taxon>Bacteria</taxon>
        <taxon>Pseudomonadati</taxon>
        <taxon>Pseudomonadota</taxon>
        <taxon>Alphaproteobacteria</taxon>
        <taxon>Sphingomonadales</taxon>
        <taxon>Sphingomonadaceae</taxon>
        <taxon>Sphingomonas</taxon>
    </lineage>
</organism>
<keyword evidence="1" id="KW-0472">Membrane</keyword>
<accession>A0A494THK1</accession>
<dbReference type="Proteomes" id="UP000276254">
    <property type="component" value="Plasmid unnamed2"/>
</dbReference>
<evidence type="ECO:0000313" key="3">
    <source>
        <dbReference type="Proteomes" id="UP000276254"/>
    </source>
</evidence>
<keyword evidence="1" id="KW-0812">Transmembrane</keyword>
<geneLocation type="plasmid" evidence="2">
    <name>unnamed2</name>
</geneLocation>
<keyword evidence="3" id="KW-1185">Reference proteome</keyword>
<proteinExistence type="predicted"/>